<dbReference type="AlphaFoldDB" id="A0A9W8A6Z4"/>
<dbReference type="PANTHER" id="PTHR47938">
    <property type="entry name" value="RESPIRATORY COMPLEX I CHAPERONE (CIA84), PUTATIVE (AFU_ORTHOLOGUE AFUA_2G06020)-RELATED"/>
    <property type="match status" value="1"/>
</dbReference>
<dbReference type="GO" id="GO:0003729">
    <property type="term" value="F:mRNA binding"/>
    <property type="evidence" value="ECO:0007669"/>
    <property type="project" value="TreeGrafter"/>
</dbReference>
<evidence type="ECO:0008006" key="3">
    <source>
        <dbReference type="Google" id="ProtNLM"/>
    </source>
</evidence>
<reference evidence="1" key="1">
    <citation type="submission" date="2022-07" db="EMBL/GenBank/DDBJ databases">
        <title>Phylogenomic reconstructions and comparative analyses of Kickxellomycotina fungi.</title>
        <authorList>
            <person name="Reynolds N.K."/>
            <person name="Stajich J.E."/>
            <person name="Barry K."/>
            <person name="Grigoriev I.V."/>
            <person name="Crous P."/>
            <person name="Smith M.E."/>
        </authorList>
    </citation>
    <scope>NUCLEOTIDE SEQUENCE</scope>
    <source>
        <strain evidence="1">NBRC 100468</strain>
    </source>
</reference>
<dbReference type="Gene3D" id="1.25.40.10">
    <property type="entry name" value="Tetratricopeptide repeat domain"/>
    <property type="match status" value="2"/>
</dbReference>
<dbReference type="GO" id="GO:0140053">
    <property type="term" value="P:mitochondrial gene expression"/>
    <property type="evidence" value="ECO:0007669"/>
    <property type="project" value="TreeGrafter"/>
</dbReference>
<name>A0A9W8A6Z4_9FUNG</name>
<dbReference type="Proteomes" id="UP001150538">
    <property type="component" value="Unassembled WGS sequence"/>
</dbReference>
<dbReference type="InterPro" id="IPR011990">
    <property type="entry name" value="TPR-like_helical_dom_sf"/>
</dbReference>
<evidence type="ECO:0000313" key="1">
    <source>
        <dbReference type="EMBL" id="KAJ1920454.1"/>
    </source>
</evidence>
<dbReference type="EMBL" id="JANBPU010000013">
    <property type="protein sequence ID" value="KAJ1920454.1"/>
    <property type="molecule type" value="Genomic_DNA"/>
</dbReference>
<keyword evidence="2" id="KW-1185">Reference proteome</keyword>
<dbReference type="OrthoDB" id="185373at2759"/>
<dbReference type="GO" id="GO:0005739">
    <property type="term" value="C:mitochondrion"/>
    <property type="evidence" value="ECO:0007669"/>
    <property type="project" value="TreeGrafter"/>
</dbReference>
<organism evidence="1 2">
    <name type="scientific">Mycoemilia scoparia</name>
    <dbReference type="NCBI Taxonomy" id="417184"/>
    <lineage>
        <taxon>Eukaryota</taxon>
        <taxon>Fungi</taxon>
        <taxon>Fungi incertae sedis</taxon>
        <taxon>Zoopagomycota</taxon>
        <taxon>Kickxellomycotina</taxon>
        <taxon>Kickxellomycetes</taxon>
        <taxon>Kickxellales</taxon>
        <taxon>Kickxellaceae</taxon>
        <taxon>Mycoemilia</taxon>
    </lineage>
</organism>
<accession>A0A9W8A6Z4</accession>
<dbReference type="PANTHER" id="PTHR47938:SF35">
    <property type="entry name" value="PENTATRICOPEPTIDE REPEAT-CONTAINING PROTEIN 4, MITOCHONDRIAL-RELATED"/>
    <property type="match status" value="1"/>
</dbReference>
<protein>
    <recommendedName>
        <fullName evidence="3">Pentatricopeptide repeat-containing protein</fullName>
    </recommendedName>
</protein>
<comment type="caution">
    <text evidence="1">The sequence shown here is derived from an EMBL/GenBank/DDBJ whole genome shotgun (WGS) entry which is preliminary data.</text>
</comment>
<sequence length="551" mass="62332">MTFYDTLYQNFSKSTHLGEPKNRIARLGLEFKKSHQNGLIAILLSSNHLASINGSATAIAKIISENSPVATRQTKQNYNNQHSEIGPIENKIFAHPDNSKVIFESILALIRSGNIKSAKGLATGSYILFGKDVKVFNLFLRQYAESNDIVAIRNLMTEMSALKIPPDIYTWNTILSFYWKNKRPLSAKTLFALIIHYSEIDTQKSNNHTQPSFSILATDSLLDHWRKMLGARNIDKYIENLLNEWINDQDVRHLWTPNRATIAIMLKGLADKNTKDEIIHLTKVLRERDTLKTKILTGRHERLLINRLSFHDTNGDSPSTPISRNLMNQASQLYGPLHDLLKTSQNHHVAKKDMIDRRSEWHTALRNLIKNHSTHKEGIDDQTHDILAIIHTALDAMRCEGTWPTHATYVLLLNNLINIDDYTSAFALVETMIATDKLLLDNWTITAIIKGLSQQGPLALELLGNVASQNALDSTITPSHQMLLATLKTNALQNSLKKVCNTVEILAEKFGIYPNDESYRLIIDASLASNQKALVEKMLWNLEKQRLGLLV</sequence>
<gene>
    <name evidence="1" type="ORF">H4219_001291</name>
</gene>
<evidence type="ECO:0000313" key="2">
    <source>
        <dbReference type="Proteomes" id="UP001150538"/>
    </source>
</evidence>
<proteinExistence type="predicted"/>